<sequence>MPPFTLNSPWSLQSHLLNSLSSSRITPRKASIT</sequence>
<name>A0AAQ3X4P2_PASNO</name>
<dbReference type="EMBL" id="CP144751">
    <property type="protein sequence ID" value="WVZ84716.1"/>
    <property type="molecule type" value="Genomic_DNA"/>
</dbReference>
<protein>
    <submittedName>
        <fullName evidence="1">Uncharacterized protein</fullName>
    </submittedName>
</protein>
<proteinExistence type="predicted"/>
<dbReference type="AlphaFoldDB" id="A0AAQ3X4P2"/>
<evidence type="ECO:0000313" key="2">
    <source>
        <dbReference type="Proteomes" id="UP001341281"/>
    </source>
</evidence>
<reference evidence="1 2" key="1">
    <citation type="submission" date="2024-02" db="EMBL/GenBank/DDBJ databases">
        <title>High-quality chromosome-scale genome assembly of Pensacola bahiagrass (Paspalum notatum Flugge var. saurae).</title>
        <authorList>
            <person name="Vega J.M."/>
            <person name="Podio M."/>
            <person name="Orjuela J."/>
            <person name="Siena L.A."/>
            <person name="Pessino S.C."/>
            <person name="Combes M.C."/>
            <person name="Mariac C."/>
            <person name="Albertini E."/>
            <person name="Pupilli F."/>
            <person name="Ortiz J.P.A."/>
            <person name="Leblanc O."/>
        </authorList>
    </citation>
    <scope>NUCLEOTIDE SEQUENCE [LARGE SCALE GENOMIC DNA]</scope>
    <source>
        <strain evidence="1">R1</strain>
        <tissue evidence="1">Leaf</tissue>
    </source>
</reference>
<keyword evidence="2" id="KW-1185">Reference proteome</keyword>
<accession>A0AAQ3X4P2</accession>
<gene>
    <name evidence="1" type="ORF">U9M48_031710</name>
</gene>
<dbReference type="Proteomes" id="UP001341281">
    <property type="component" value="Chromosome 07"/>
</dbReference>
<organism evidence="1 2">
    <name type="scientific">Paspalum notatum var. saurae</name>
    <dbReference type="NCBI Taxonomy" id="547442"/>
    <lineage>
        <taxon>Eukaryota</taxon>
        <taxon>Viridiplantae</taxon>
        <taxon>Streptophyta</taxon>
        <taxon>Embryophyta</taxon>
        <taxon>Tracheophyta</taxon>
        <taxon>Spermatophyta</taxon>
        <taxon>Magnoliopsida</taxon>
        <taxon>Liliopsida</taxon>
        <taxon>Poales</taxon>
        <taxon>Poaceae</taxon>
        <taxon>PACMAD clade</taxon>
        <taxon>Panicoideae</taxon>
        <taxon>Andropogonodae</taxon>
        <taxon>Paspaleae</taxon>
        <taxon>Paspalinae</taxon>
        <taxon>Paspalum</taxon>
    </lineage>
</organism>
<evidence type="ECO:0000313" key="1">
    <source>
        <dbReference type="EMBL" id="WVZ84716.1"/>
    </source>
</evidence>